<dbReference type="CDD" id="cd12172">
    <property type="entry name" value="PGDH_like_2"/>
    <property type="match status" value="1"/>
</dbReference>
<reference evidence="7" key="1">
    <citation type="submission" date="2020-08" db="EMBL/GenBank/DDBJ databases">
        <title>Genome public.</title>
        <authorList>
            <person name="Liu C."/>
            <person name="Sun Q."/>
        </authorList>
    </citation>
    <scope>NUCLEOTIDE SEQUENCE</scope>
    <source>
        <strain evidence="7">NSJ-68</strain>
    </source>
</reference>
<dbReference type="SUPFAM" id="SSF52283">
    <property type="entry name" value="Formate/glycerate dehydrogenase catalytic domain-like"/>
    <property type="match status" value="1"/>
</dbReference>
<evidence type="ECO:0000256" key="4">
    <source>
        <dbReference type="RuleBase" id="RU003719"/>
    </source>
</evidence>
<dbReference type="InterPro" id="IPR029752">
    <property type="entry name" value="D-isomer_DH_CS1"/>
</dbReference>
<evidence type="ECO:0000259" key="6">
    <source>
        <dbReference type="Pfam" id="PF02826"/>
    </source>
</evidence>
<dbReference type="Gene3D" id="3.40.50.720">
    <property type="entry name" value="NAD(P)-binding Rossmann-like Domain"/>
    <property type="match status" value="2"/>
</dbReference>
<comment type="caution">
    <text evidence="7">The sequence shown here is derived from an EMBL/GenBank/DDBJ whole genome shotgun (WGS) entry which is preliminary data.</text>
</comment>
<accession>A0A923LA91</accession>
<dbReference type="EMBL" id="JACOOR010000001">
    <property type="protein sequence ID" value="MBC5658472.1"/>
    <property type="molecule type" value="Genomic_DNA"/>
</dbReference>
<dbReference type="PANTHER" id="PTHR10996:SF178">
    <property type="entry name" value="2-HYDROXYACID DEHYDROGENASE YGL185C-RELATED"/>
    <property type="match status" value="1"/>
</dbReference>
<dbReference type="GO" id="GO:0051287">
    <property type="term" value="F:NAD binding"/>
    <property type="evidence" value="ECO:0007669"/>
    <property type="project" value="InterPro"/>
</dbReference>
<dbReference type="Pfam" id="PF00389">
    <property type="entry name" value="2-Hacid_dh"/>
    <property type="match status" value="1"/>
</dbReference>
<sequence>MNLLITSNSFGSADKSVFEKLENAGFTITTNKYKRIMTEEELTEELKGKDAVILGTEVLSEKVLEQCPDLKVVSRYGVGCDNIDMEALKKRNIPLEITRGANSDAVADHAVALMLNVAHHINTADAHMKEGIWKKETSLDLNESKVGIIGLGAIGKGVAKRVSGFGCEIYGFDVYYDEAFMEEYHIRKADVSTILKECDFITLHVPATPEFHQFMNEEAFKSCKNTAIVINTARADLVDHDALYKALENGWIAGYGADVMKDEPQVDTKLASYPNTVLTPHMGAVTTGAIKKVSEMAAENVLKYFK</sequence>
<evidence type="ECO:0000313" key="7">
    <source>
        <dbReference type="EMBL" id="MBC5658472.1"/>
    </source>
</evidence>
<comment type="similarity">
    <text evidence="1 4">Belongs to the D-isomer specific 2-hydroxyacid dehydrogenase family.</text>
</comment>
<dbReference type="Proteomes" id="UP000649345">
    <property type="component" value="Unassembled WGS sequence"/>
</dbReference>
<dbReference type="GO" id="GO:0030267">
    <property type="term" value="F:glyoxylate reductase (NADPH) activity"/>
    <property type="evidence" value="ECO:0007669"/>
    <property type="project" value="TreeGrafter"/>
</dbReference>
<dbReference type="GO" id="GO:0016618">
    <property type="term" value="F:hydroxypyruvate reductase [NAD(P)H] activity"/>
    <property type="evidence" value="ECO:0007669"/>
    <property type="project" value="TreeGrafter"/>
</dbReference>
<keyword evidence="3" id="KW-0520">NAD</keyword>
<dbReference type="InterPro" id="IPR006139">
    <property type="entry name" value="D-isomer_2_OHA_DH_cat_dom"/>
</dbReference>
<dbReference type="SUPFAM" id="SSF51735">
    <property type="entry name" value="NAD(P)-binding Rossmann-fold domains"/>
    <property type="match status" value="1"/>
</dbReference>
<dbReference type="InterPro" id="IPR050223">
    <property type="entry name" value="D-isomer_2-hydroxyacid_DH"/>
</dbReference>
<feature type="domain" description="D-isomer specific 2-hydroxyacid dehydrogenase catalytic" evidence="5">
    <location>
        <begin position="21"/>
        <end position="306"/>
    </location>
</feature>
<evidence type="ECO:0000256" key="1">
    <source>
        <dbReference type="ARBA" id="ARBA00005854"/>
    </source>
</evidence>
<dbReference type="InterPro" id="IPR006140">
    <property type="entry name" value="D-isomer_DH_NAD-bd"/>
</dbReference>
<dbReference type="Pfam" id="PF02826">
    <property type="entry name" value="2-Hacid_dh_C"/>
    <property type="match status" value="1"/>
</dbReference>
<dbReference type="AlphaFoldDB" id="A0A923LA91"/>
<proteinExistence type="inferred from homology"/>
<dbReference type="PANTHER" id="PTHR10996">
    <property type="entry name" value="2-HYDROXYACID DEHYDROGENASE-RELATED"/>
    <property type="match status" value="1"/>
</dbReference>
<gene>
    <name evidence="7" type="ORF">H8S44_01555</name>
</gene>
<dbReference type="RefSeq" id="WP_186872813.1">
    <property type="nucleotide sequence ID" value="NZ_JACOOR010000001.1"/>
</dbReference>
<keyword evidence="2 4" id="KW-0560">Oxidoreductase</keyword>
<organism evidence="7 8">
    <name type="scientific">Anaerosacchariphilus hominis</name>
    <dbReference type="NCBI Taxonomy" id="2763017"/>
    <lineage>
        <taxon>Bacteria</taxon>
        <taxon>Bacillati</taxon>
        <taxon>Bacillota</taxon>
        <taxon>Clostridia</taxon>
        <taxon>Lachnospirales</taxon>
        <taxon>Lachnospiraceae</taxon>
        <taxon>Anaerosacchariphilus</taxon>
    </lineage>
</organism>
<evidence type="ECO:0000313" key="8">
    <source>
        <dbReference type="Proteomes" id="UP000649345"/>
    </source>
</evidence>
<name>A0A923LA91_9FIRM</name>
<dbReference type="InterPro" id="IPR036291">
    <property type="entry name" value="NAD(P)-bd_dom_sf"/>
</dbReference>
<protein>
    <submittedName>
        <fullName evidence="7">Phosphoglycerate dehydrogenase</fullName>
    </submittedName>
</protein>
<keyword evidence="8" id="KW-1185">Reference proteome</keyword>
<dbReference type="PROSITE" id="PS00065">
    <property type="entry name" value="D_2_HYDROXYACID_DH_1"/>
    <property type="match status" value="1"/>
</dbReference>
<evidence type="ECO:0000256" key="2">
    <source>
        <dbReference type="ARBA" id="ARBA00023002"/>
    </source>
</evidence>
<feature type="domain" description="D-isomer specific 2-hydroxyacid dehydrogenase NAD-binding" evidence="6">
    <location>
        <begin position="111"/>
        <end position="283"/>
    </location>
</feature>
<evidence type="ECO:0000259" key="5">
    <source>
        <dbReference type="Pfam" id="PF00389"/>
    </source>
</evidence>
<evidence type="ECO:0000256" key="3">
    <source>
        <dbReference type="ARBA" id="ARBA00023027"/>
    </source>
</evidence>
<dbReference type="GO" id="GO:0005829">
    <property type="term" value="C:cytosol"/>
    <property type="evidence" value="ECO:0007669"/>
    <property type="project" value="TreeGrafter"/>
</dbReference>